<organism evidence="1 2">
    <name type="scientific">Heracleum sosnowskyi</name>
    <dbReference type="NCBI Taxonomy" id="360622"/>
    <lineage>
        <taxon>Eukaryota</taxon>
        <taxon>Viridiplantae</taxon>
        <taxon>Streptophyta</taxon>
        <taxon>Embryophyta</taxon>
        <taxon>Tracheophyta</taxon>
        <taxon>Spermatophyta</taxon>
        <taxon>Magnoliopsida</taxon>
        <taxon>eudicotyledons</taxon>
        <taxon>Gunneridae</taxon>
        <taxon>Pentapetalae</taxon>
        <taxon>asterids</taxon>
        <taxon>campanulids</taxon>
        <taxon>Apiales</taxon>
        <taxon>Apiaceae</taxon>
        <taxon>Apioideae</taxon>
        <taxon>apioid superclade</taxon>
        <taxon>Tordylieae</taxon>
        <taxon>Tordyliinae</taxon>
        <taxon>Heracleum</taxon>
    </lineage>
</organism>
<accession>A0AAD8HXN7</accession>
<keyword evidence="2" id="KW-1185">Reference proteome</keyword>
<dbReference type="PANTHER" id="PTHR38925">
    <property type="entry name" value="PROTEIN, PUTATIVE-RELATED"/>
    <property type="match status" value="1"/>
</dbReference>
<evidence type="ECO:0000313" key="1">
    <source>
        <dbReference type="EMBL" id="KAK1374714.1"/>
    </source>
</evidence>
<dbReference type="PANTHER" id="PTHR38925:SF1">
    <property type="entry name" value="PROTEIN, PUTATIVE-RELATED"/>
    <property type="match status" value="1"/>
</dbReference>
<dbReference type="EMBL" id="JAUIZM010000007">
    <property type="protein sequence ID" value="KAK1374714.1"/>
    <property type="molecule type" value="Genomic_DNA"/>
</dbReference>
<name>A0AAD8HXN7_9APIA</name>
<dbReference type="AlphaFoldDB" id="A0AAD8HXN7"/>
<protein>
    <submittedName>
        <fullName evidence="1">Uncharacterized protein</fullName>
    </submittedName>
</protein>
<comment type="caution">
    <text evidence="1">The sequence shown here is derived from an EMBL/GenBank/DDBJ whole genome shotgun (WGS) entry which is preliminary data.</text>
</comment>
<evidence type="ECO:0000313" key="2">
    <source>
        <dbReference type="Proteomes" id="UP001237642"/>
    </source>
</evidence>
<reference evidence="1" key="1">
    <citation type="submission" date="2023-02" db="EMBL/GenBank/DDBJ databases">
        <title>Genome of toxic invasive species Heracleum sosnowskyi carries increased number of genes despite the absence of recent whole-genome duplications.</title>
        <authorList>
            <person name="Schelkunov M."/>
            <person name="Shtratnikova V."/>
            <person name="Makarenko M."/>
            <person name="Klepikova A."/>
            <person name="Omelchenko D."/>
            <person name="Novikova G."/>
            <person name="Obukhova E."/>
            <person name="Bogdanov V."/>
            <person name="Penin A."/>
            <person name="Logacheva M."/>
        </authorList>
    </citation>
    <scope>NUCLEOTIDE SEQUENCE</scope>
    <source>
        <strain evidence="1">Hsosn_3</strain>
        <tissue evidence="1">Leaf</tissue>
    </source>
</reference>
<proteinExistence type="predicted"/>
<gene>
    <name evidence="1" type="ORF">POM88_030907</name>
</gene>
<reference evidence="1" key="2">
    <citation type="submission" date="2023-05" db="EMBL/GenBank/DDBJ databases">
        <authorList>
            <person name="Schelkunov M.I."/>
        </authorList>
    </citation>
    <scope>NUCLEOTIDE SEQUENCE</scope>
    <source>
        <strain evidence="1">Hsosn_3</strain>
        <tissue evidence="1">Leaf</tissue>
    </source>
</reference>
<dbReference type="Proteomes" id="UP001237642">
    <property type="component" value="Unassembled WGS sequence"/>
</dbReference>
<sequence length="120" mass="13514">MVLHLLALTKLKLLATTSHCVFNSFLPCLAYPFVLKLCISLRYGLPHFHANLAHSSRFFLFRLGRIVFQGRQEEDLGNAGRGRRVLRLIDEMVSRATLQADSQFSSGYVPSLHDIAVITV</sequence>